<accession>A0A5C3ND83</accession>
<protein>
    <submittedName>
        <fullName evidence="6">Alcohol oxidase</fullName>
    </submittedName>
</protein>
<dbReference type="PANTHER" id="PTHR11552:SF219">
    <property type="entry name" value="GLUCOSE-METHANOL-CHOLINE OXIDOREDUCTASE N-TERMINAL DOMAIN-CONTAINING PROTEIN"/>
    <property type="match status" value="1"/>
</dbReference>
<evidence type="ECO:0000256" key="1">
    <source>
        <dbReference type="ARBA" id="ARBA00001974"/>
    </source>
</evidence>
<dbReference type="STRING" id="5364.A0A5C3ND83"/>
<dbReference type="SUPFAM" id="SSF51905">
    <property type="entry name" value="FAD/NAD(P)-binding domain"/>
    <property type="match status" value="1"/>
</dbReference>
<dbReference type="OrthoDB" id="269227at2759"/>
<reference evidence="6 7" key="1">
    <citation type="journal article" date="2019" name="Nat. Ecol. Evol.">
        <title>Megaphylogeny resolves global patterns of mushroom evolution.</title>
        <authorList>
            <person name="Varga T."/>
            <person name="Krizsan K."/>
            <person name="Foldi C."/>
            <person name="Dima B."/>
            <person name="Sanchez-Garcia M."/>
            <person name="Sanchez-Ramirez S."/>
            <person name="Szollosi G.J."/>
            <person name="Szarkandi J.G."/>
            <person name="Papp V."/>
            <person name="Albert L."/>
            <person name="Andreopoulos W."/>
            <person name="Angelini C."/>
            <person name="Antonin V."/>
            <person name="Barry K.W."/>
            <person name="Bougher N.L."/>
            <person name="Buchanan P."/>
            <person name="Buyck B."/>
            <person name="Bense V."/>
            <person name="Catcheside P."/>
            <person name="Chovatia M."/>
            <person name="Cooper J."/>
            <person name="Damon W."/>
            <person name="Desjardin D."/>
            <person name="Finy P."/>
            <person name="Geml J."/>
            <person name="Haridas S."/>
            <person name="Hughes K."/>
            <person name="Justo A."/>
            <person name="Karasinski D."/>
            <person name="Kautmanova I."/>
            <person name="Kiss B."/>
            <person name="Kocsube S."/>
            <person name="Kotiranta H."/>
            <person name="LaButti K.M."/>
            <person name="Lechner B.E."/>
            <person name="Liimatainen K."/>
            <person name="Lipzen A."/>
            <person name="Lukacs Z."/>
            <person name="Mihaltcheva S."/>
            <person name="Morgado L.N."/>
            <person name="Niskanen T."/>
            <person name="Noordeloos M.E."/>
            <person name="Ohm R.A."/>
            <person name="Ortiz-Santana B."/>
            <person name="Ovrebo C."/>
            <person name="Racz N."/>
            <person name="Riley R."/>
            <person name="Savchenko A."/>
            <person name="Shiryaev A."/>
            <person name="Soop K."/>
            <person name="Spirin V."/>
            <person name="Szebenyi C."/>
            <person name="Tomsovsky M."/>
            <person name="Tulloss R.E."/>
            <person name="Uehling J."/>
            <person name="Grigoriev I.V."/>
            <person name="Vagvolgyi C."/>
            <person name="Papp T."/>
            <person name="Martin F.M."/>
            <person name="Miettinen O."/>
            <person name="Hibbett D.S."/>
            <person name="Nagy L.G."/>
        </authorList>
    </citation>
    <scope>NUCLEOTIDE SEQUENCE [LARGE SCALE GENOMIC DNA]</scope>
    <source>
        <strain evidence="6 7">OMC1185</strain>
    </source>
</reference>
<gene>
    <name evidence="6" type="ORF">OE88DRAFT_1785266</name>
</gene>
<dbReference type="InterPro" id="IPR007867">
    <property type="entry name" value="GMC_OxRtase_C"/>
</dbReference>
<dbReference type="EMBL" id="ML213506">
    <property type="protein sequence ID" value="TFK53948.1"/>
    <property type="molecule type" value="Genomic_DNA"/>
</dbReference>
<dbReference type="PROSITE" id="PS00624">
    <property type="entry name" value="GMC_OXRED_2"/>
    <property type="match status" value="1"/>
</dbReference>
<evidence type="ECO:0000256" key="3">
    <source>
        <dbReference type="PIRSR" id="PIRSR000137-1"/>
    </source>
</evidence>
<comment type="cofactor">
    <cofactor evidence="1 4">
        <name>FAD</name>
        <dbReference type="ChEBI" id="CHEBI:57692"/>
    </cofactor>
</comment>
<dbReference type="PANTHER" id="PTHR11552">
    <property type="entry name" value="GLUCOSE-METHANOL-CHOLINE GMC OXIDOREDUCTASE"/>
    <property type="match status" value="1"/>
</dbReference>
<dbReference type="InterPro" id="IPR000172">
    <property type="entry name" value="GMC_OxRdtase_N"/>
</dbReference>
<keyword evidence="4" id="KW-0285">Flavoprotein</keyword>
<evidence type="ECO:0000259" key="5">
    <source>
        <dbReference type="PROSITE" id="PS00624"/>
    </source>
</evidence>
<organism evidence="6 7">
    <name type="scientific">Heliocybe sulcata</name>
    <dbReference type="NCBI Taxonomy" id="5364"/>
    <lineage>
        <taxon>Eukaryota</taxon>
        <taxon>Fungi</taxon>
        <taxon>Dikarya</taxon>
        <taxon>Basidiomycota</taxon>
        <taxon>Agaricomycotina</taxon>
        <taxon>Agaricomycetes</taxon>
        <taxon>Gloeophyllales</taxon>
        <taxon>Gloeophyllaceae</taxon>
        <taxon>Heliocybe</taxon>
    </lineage>
</organism>
<keyword evidence="7" id="KW-1185">Reference proteome</keyword>
<dbReference type="InterPro" id="IPR012132">
    <property type="entry name" value="GMC_OxRdtase"/>
</dbReference>
<dbReference type="Pfam" id="PF05199">
    <property type="entry name" value="GMC_oxred_C"/>
    <property type="match status" value="1"/>
</dbReference>
<name>A0A5C3ND83_9AGAM</name>
<feature type="active site" description="Proton donor" evidence="3">
    <location>
        <position position="530"/>
    </location>
</feature>
<dbReference type="GO" id="GO:0050660">
    <property type="term" value="F:flavin adenine dinucleotide binding"/>
    <property type="evidence" value="ECO:0007669"/>
    <property type="project" value="InterPro"/>
</dbReference>
<dbReference type="Gene3D" id="3.50.50.60">
    <property type="entry name" value="FAD/NAD(P)-binding domain"/>
    <property type="match status" value="1"/>
</dbReference>
<dbReference type="InterPro" id="IPR036188">
    <property type="entry name" value="FAD/NAD-bd_sf"/>
</dbReference>
<dbReference type="GO" id="GO:0016614">
    <property type="term" value="F:oxidoreductase activity, acting on CH-OH group of donors"/>
    <property type="evidence" value="ECO:0007669"/>
    <property type="project" value="InterPro"/>
</dbReference>
<evidence type="ECO:0000256" key="4">
    <source>
        <dbReference type="PIRSR" id="PIRSR000137-2"/>
    </source>
</evidence>
<dbReference type="SUPFAM" id="SSF54373">
    <property type="entry name" value="FAD-linked reductases, C-terminal domain"/>
    <property type="match status" value="1"/>
</dbReference>
<comment type="similarity">
    <text evidence="2">Belongs to the GMC oxidoreductase family.</text>
</comment>
<feature type="domain" description="Glucose-methanol-choline oxidoreductase N-terminal" evidence="5">
    <location>
        <begin position="300"/>
        <end position="314"/>
    </location>
</feature>
<sequence>MRPFSSSYPEHSPKDVAVTIPFTADALTKATYDYIIVGGGTAGCCLAARLSEDPSVSVLLIERGGAVDTWTSKVPLLSANPNNGSRLFIEWPSKPMKHVDDRTVGIARGEGLGGTSRVNAMLYTRGAPSEYNNWQAMGHPNWCYDDLCPYFIKSERTLSQPRSRFRGHTGPWENQTFTDLSFPFLNYFRPAAERLGIPSIPDLNSPTAPAVACGTLDVAIDHKVYRASTFHAFLPHSVASARSRNLKICTRALATRLEIIRNSSAGMRAEGLYFEDYRGNAASANTYYVQARREVIVCCGALASPQLLMLSGLGPRAHLQEHGIALVRDMPGVGSNLKDHFDLPITFEAPLEDTIHLLLEKPWRGIVELLKYVVNGRGLLSTPFVQMAIFLRTPLLNDRMEVVTTDTKDLDPTLPENIPDIEIKPIALNAYNNTQKIGVVTLLTCLVTPKSLGSVRLASHNPRDHPIVDLDFLNDPRDYVPLRKGVKLSMRLGQEIGVQGYPLKPLGVPASQEDHDVDHFIRTGARTCYHYASTCRMGPETEDKLPGVGDDELRVHGIQNLRVCDASVFPEIIAAHTMAPVVAVAEKCADLIKQAYGKD</sequence>
<proteinExistence type="inferred from homology"/>
<dbReference type="Proteomes" id="UP000305948">
    <property type="component" value="Unassembled WGS sequence"/>
</dbReference>
<feature type="active site" description="Proton acceptor" evidence="3">
    <location>
        <position position="576"/>
    </location>
</feature>
<keyword evidence="4" id="KW-0274">FAD</keyword>
<dbReference type="PIRSF" id="PIRSF000137">
    <property type="entry name" value="Alcohol_oxidase"/>
    <property type="match status" value="1"/>
</dbReference>
<evidence type="ECO:0000256" key="2">
    <source>
        <dbReference type="ARBA" id="ARBA00010790"/>
    </source>
</evidence>
<evidence type="ECO:0000313" key="6">
    <source>
        <dbReference type="EMBL" id="TFK53948.1"/>
    </source>
</evidence>
<feature type="binding site" evidence="4">
    <location>
        <position position="115"/>
    </location>
    <ligand>
        <name>FAD</name>
        <dbReference type="ChEBI" id="CHEBI:57692"/>
    </ligand>
</feature>
<dbReference type="AlphaFoldDB" id="A0A5C3ND83"/>
<evidence type="ECO:0000313" key="7">
    <source>
        <dbReference type="Proteomes" id="UP000305948"/>
    </source>
</evidence>
<dbReference type="Gene3D" id="3.30.560.10">
    <property type="entry name" value="Glucose Oxidase, domain 3"/>
    <property type="match status" value="1"/>
</dbReference>
<dbReference type="Pfam" id="PF00732">
    <property type="entry name" value="GMC_oxred_N"/>
    <property type="match status" value="1"/>
</dbReference>